<organism evidence="2">
    <name type="scientific">viral metagenome</name>
    <dbReference type="NCBI Taxonomy" id="1070528"/>
    <lineage>
        <taxon>unclassified sequences</taxon>
        <taxon>metagenomes</taxon>
        <taxon>organismal metagenomes</taxon>
    </lineage>
</organism>
<feature type="compositionally biased region" description="Basic and acidic residues" evidence="1">
    <location>
        <begin position="165"/>
        <end position="181"/>
    </location>
</feature>
<feature type="region of interest" description="Disordered" evidence="1">
    <location>
        <begin position="353"/>
        <end position="373"/>
    </location>
</feature>
<evidence type="ECO:0000256" key="1">
    <source>
        <dbReference type="SAM" id="MobiDB-lite"/>
    </source>
</evidence>
<name>A0A6C0J1L1_9ZZZZ</name>
<proteinExistence type="predicted"/>
<accession>A0A6C0J1L1</accession>
<feature type="region of interest" description="Disordered" evidence="1">
    <location>
        <begin position="1"/>
        <end position="36"/>
    </location>
</feature>
<dbReference type="EMBL" id="MN740283">
    <property type="protein sequence ID" value="QHT97847.1"/>
    <property type="molecule type" value="Genomic_DNA"/>
</dbReference>
<dbReference type="AlphaFoldDB" id="A0A6C0J1L1"/>
<sequence length="421" mass="46208">MATAVESLNTSLYTQPGRTVGKHADPISRLPQSGQAVPRVDPKIAMQTIRNLTISQPSGLMSPSYSRSPVKSGLGSILQTPPDLTPIMVAPSPTGKTAQSPVRVPSSHRPRDPPLSYGVVVPAESDETRFEDPLQKMRDFINDLPSAEEPVSSAPPSFTAEPEQQEEKPVPPPERDRVGDAKKRADYRVKFSILREAYPHMNIPEPKEDQSIGEIEVMYKQYVKRIHIDSSVDQNKIYLLILWLIIEIVGSRFLKLPLEGYTKNQFKYMAKYQMLLFELGERSYSTSLGEGWPVEIRLLAMAVFNGVIFVLVQMLAKRVGVDGDGADKMAEGLRETINEFLTQNKGADVLRRAEEANSDTPPPPPASKEASPPLGSLGSLIATFAPMLANLGATAAAATAAPEKPQIKRPTTFGARRNREA</sequence>
<evidence type="ECO:0000313" key="2">
    <source>
        <dbReference type="EMBL" id="QHT97847.1"/>
    </source>
</evidence>
<feature type="region of interest" description="Disordered" evidence="1">
    <location>
        <begin position="91"/>
        <end position="119"/>
    </location>
</feature>
<dbReference type="InterPro" id="IPR043910">
    <property type="entry name" value="DUF5767"/>
</dbReference>
<dbReference type="Pfam" id="PF19071">
    <property type="entry name" value="DUF5767"/>
    <property type="match status" value="1"/>
</dbReference>
<reference evidence="2" key="1">
    <citation type="journal article" date="2020" name="Nature">
        <title>Giant virus diversity and host interactions through global metagenomics.</title>
        <authorList>
            <person name="Schulz F."/>
            <person name="Roux S."/>
            <person name="Paez-Espino D."/>
            <person name="Jungbluth S."/>
            <person name="Walsh D.A."/>
            <person name="Denef V.J."/>
            <person name="McMahon K.D."/>
            <person name="Konstantinidis K.T."/>
            <person name="Eloe-Fadrosh E.A."/>
            <person name="Kyrpides N.C."/>
            <person name="Woyke T."/>
        </authorList>
    </citation>
    <scope>NUCLEOTIDE SEQUENCE</scope>
    <source>
        <strain evidence="2">GVMAG-M-3300025572-1</strain>
    </source>
</reference>
<feature type="region of interest" description="Disordered" evidence="1">
    <location>
        <begin position="395"/>
        <end position="421"/>
    </location>
</feature>
<feature type="compositionally biased region" description="Low complexity" evidence="1">
    <location>
        <begin position="146"/>
        <end position="157"/>
    </location>
</feature>
<feature type="region of interest" description="Disordered" evidence="1">
    <location>
        <begin position="146"/>
        <end position="181"/>
    </location>
</feature>
<protein>
    <submittedName>
        <fullName evidence="2">Uncharacterized protein</fullName>
    </submittedName>
</protein>
<feature type="compositionally biased region" description="Polar residues" evidence="1">
    <location>
        <begin position="1"/>
        <end position="17"/>
    </location>
</feature>